<comment type="similarity">
    <text evidence="1">Belongs to the polysaccharide synthase family.</text>
</comment>
<dbReference type="InterPro" id="IPR029063">
    <property type="entry name" value="SAM-dependent_MTases_sf"/>
</dbReference>
<feature type="transmembrane region" description="Helical" evidence="2">
    <location>
        <begin position="82"/>
        <end position="102"/>
    </location>
</feature>
<feature type="transmembrane region" description="Helical" evidence="2">
    <location>
        <begin position="16"/>
        <end position="36"/>
    </location>
</feature>
<evidence type="ECO:0000256" key="1">
    <source>
        <dbReference type="ARBA" id="ARBA00007430"/>
    </source>
</evidence>
<reference evidence="4 5" key="1">
    <citation type="journal article" date="2022" name="Res Sq">
        <title>Evolution of multicellular longitudinally dividing oral cavity symbionts (Neisseriaceae).</title>
        <authorList>
            <person name="Nyongesa S."/>
            <person name="Weber P."/>
            <person name="Bernet E."/>
            <person name="Pullido F."/>
            <person name="Nieckarz M."/>
            <person name="Delaby M."/>
            <person name="Nieves C."/>
            <person name="Viehboeck T."/>
            <person name="Krause N."/>
            <person name="Rivera-Millot A."/>
            <person name="Nakamura A."/>
            <person name="Vischer N."/>
            <person name="VanNieuwenhze M."/>
            <person name="Brun Y."/>
            <person name="Cava F."/>
            <person name="Bulgheresi S."/>
            <person name="Veyrier F."/>
        </authorList>
    </citation>
    <scope>NUCLEOTIDE SEQUENCE [LARGE SCALE GENOMIC DNA]</scope>
    <source>
        <strain evidence="4 5">SN4</strain>
    </source>
</reference>
<dbReference type="SUPFAM" id="SSF51735">
    <property type="entry name" value="NAD(P)-binding Rossmann-fold domains"/>
    <property type="match status" value="1"/>
</dbReference>
<dbReference type="PANTHER" id="PTHR43318">
    <property type="entry name" value="UDP-N-ACETYLGLUCOSAMINE 4,6-DEHYDRATASE"/>
    <property type="match status" value="1"/>
</dbReference>
<dbReference type="RefSeq" id="WP_058304919.1">
    <property type="nucleotide sequence ID" value="NZ_CABKVG010000005.1"/>
</dbReference>
<keyword evidence="2" id="KW-1133">Transmembrane helix</keyword>
<name>A0ABY4E4B7_9NEIS</name>
<keyword evidence="2" id="KW-0472">Membrane</keyword>
<evidence type="ECO:0000313" key="5">
    <source>
        <dbReference type="Proteomes" id="UP000832011"/>
    </source>
</evidence>
<dbReference type="InterPro" id="IPR003869">
    <property type="entry name" value="Polysac_CapD-like"/>
</dbReference>
<dbReference type="Gene3D" id="3.40.50.720">
    <property type="entry name" value="NAD(P)-binding Rossmann-like Domain"/>
    <property type="match status" value="2"/>
</dbReference>
<feature type="domain" description="Polysaccharide biosynthesis protein CapD-like" evidence="3">
    <location>
        <begin position="283"/>
        <end position="577"/>
    </location>
</feature>
<sequence length="642" mass="71872">MRYDAILALPRSTKKAIFIIHDMIMIAVAFWFAYLVRFTFNSATLHDSNNWLVLGITTVFTLVAFVKLGLYRAVIRYVGTKMMLICLLGSMASVLVLVLVAFFTRFNLPRSIPILYFFVLLVGTISSRLAIREWIRGSFLSKNTPVIIYGAGQSGTQLLEAIRQVENFYAVAFVDDDKKHQGTIVNNLTVYSPEKLAKLVEKYEVEKILLAIPSASREDRKRILNTLEPLNLEVLSIPGMRELVEGKITVQGLKKVSVIDLLGRDPVTPIPELMQANITDKVVMVTGAGGSIGSELCRQIVELRPHTLILFELSEFLLYSIEKELREHMTQTGLNLQLIPLLGSVQQRKRLFTVMQTYQVQTIYHAAAYKHVPMVEFNTIEGVRNNVYGTLRCALAAIDAKVETFVLISTDKAVRPTNTMGASKRMAELVLQALAARSDHHTRFCMVRFGNVLGSSGSVVPVFEKQIAHGGPITLTHKDITRYFMTIPEAAQLVIQAGAMGKGGDVFVLDMGESVKIIDLAKQMIRLSGLEIQDENHPKGDIAIKITGLRPGEKLYEELLIGDNVTQTTHTRIMTANEIMLPWPELEALLARLDDACKDSDYRLVRELLLEAPTAFHPADPLCDLIWQRQVQQQTERPHKSA</sequence>
<keyword evidence="2" id="KW-0812">Transmembrane</keyword>
<evidence type="ECO:0000259" key="3">
    <source>
        <dbReference type="Pfam" id="PF02719"/>
    </source>
</evidence>
<proteinExistence type="inferred from homology"/>
<dbReference type="Pfam" id="PF02719">
    <property type="entry name" value="Polysacc_synt_2"/>
    <property type="match status" value="1"/>
</dbReference>
<evidence type="ECO:0000313" key="4">
    <source>
        <dbReference type="EMBL" id="UOO90593.1"/>
    </source>
</evidence>
<dbReference type="SUPFAM" id="SSF53335">
    <property type="entry name" value="S-adenosyl-L-methionine-dependent methyltransferases"/>
    <property type="match status" value="1"/>
</dbReference>
<evidence type="ECO:0000256" key="2">
    <source>
        <dbReference type="SAM" id="Phobius"/>
    </source>
</evidence>
<accession>A0ABY4E4B7</accession>
<dbReference type="InterPro" id="IPR051203">
    <property type="entry name" value="Polysaccharide_Synthase-Rel"/>
</dbReference>
<protein>
    <submittedName>
        <fullName evidence="4">Polysaccharide biosynthesis protein</fullName>
    </submittedName>
</protein>
<dbReference type="Proteomes" id="UP000832011">
    <property type="component" value="Chromosome"/>
</dbReference>
<organism evidence="4 5">
    <name type="scientific">Vitreoscilla massiliensis</name>
    <dbReference type="NCBI Taxonomy" id="1689272"/>
    <lineage>
        <taxon>Bacteria</taxon>
        <taxon>Pseudomonadati</taxon>
        <taxon>Pseudomonadota</taxon>
        <taxon>Betaproteobacteria</taxon>
        <taxon>Neisseriales</taxon>
        <taxon>Neisseriaceae</taxon>
        <taxon>Vitreoscilla</taxon>
    </lineage>
</organism>
<feature type="transmembrane region" description="Helical" evidence="2">
    <location>
        <begin position="51"/>
        <end position="70"/>
    </location>
</feature>
<dbReference type="PANTHER" id="PTHR43318:SF1">
    <property type="entry name" value="POLYSACCHARIDE BIOSYNTHESIS PROTEIN EPSC-RELATED"/>
    <property type="match status" value="1"/>
</dbReference>
<dbReference type="CDD" id="cd05237">
    <property type="entry name" value="UDP_invert_4-6DH_SDR_e"/>
    <property type="match status" value="1"/>
</dbReference>
<keyword evidence="5" id="KW-1185">Reference proteome</keyword>
<dbReference type="InterPro" id="IPR036291">
    <property type="entry name" value="NAD(P)-bd_dom_sf"/>
</dbReference>
<dbReference type="EMBL" id="CP091511">
    <property type="protein sequence ID" value="UOO90593.1"/>
    <property type="molecule type" value="Genomic_DNA"/>
</dbReference>
<gene>
    <name evidence="4" type="ORF">LVJ82_06355</name>
</gene>
<dbReference type="Pfam" id="PF13727">
    <property type="entry name" value="CoA_binding_3"/>
    <property type="match status" value="1"/>
</dbReference>